<keyword evidence="2" id="KW-1185">Reference proteome</keyword>
<protein>
    <submittedName>
        <fullName evidence="1">Uncharacterized protein</fullName>
    </submittedName>
</protein>
<accession>A0A127V7X1</accession>
<dbReference type="AlphaFoldDB" id="A0A127V7X1"/>
<dbReference type="EMBL" id="CP014504">
    <property type="protein sequence ID" value="AMP97482.1"/>
    <property type="molecule type" value="Genomic_DNA"/>
</dbReference>
<dbReference type="Proteomes" id="UP000071561">
    <property type="component" value="Chromosome"/>
</dbReference>
<organism evidence="1 2">
    <name type="scientific">Pedobacter cryoconitis</name>
    <dbReference type="NCBI Taxonomy" id="188932"/>
    <lineage>
        <taxon>Bacteria</taxon>
        <taxon>Pseudomonadati</taxon>
        <taxon>Bacteroidota</taxon>
        <taxon>Sphingobacteriia</taxon>
        <taxon>Sphingobacteriales</taxon>
        <taxon>Sphingobacteriaceae</taxon>
        <taxon>Pedobacter</taxon>
    </lineage>
</organism>
<dbReference type="KEGG" id="pcm:AY601_0527"/>
<gene>
    <name evidence="1" type="ORF">AY601_0527</name>
</gene>
<sequence>MNLRLIPKALYEQYKKVVSENALLKSFNNLKDVQLFTPNFNFNHAVAKGAIVTAVSSAKAMTR</sequence>
<name>A0A127V7X1_9SPHI</name>
<proteinExistence type="predicted"/>
<dbReference type="PATRIC" id="fig|188932.3.peg.538"/>
<evidence type="ECO:0000313" key="1">
    <source>
        <dbReference type="EMBL" id="AMP97482.1"/>
    </source>
</evidence>
<reference evidence="1 2" key="1">
    <citation type="submission" date="2016-03" db="EMBL/GenBank/DDBJ databases">
        <title>Complete genome sequence of Pedobacter cryoconitis PAMC 27485.</title>
        <authorList>
            <person name="Lee J."/>
            <person name="Kim O.-S."/>
        </authorList>
    </citation>
    <scope>NUCLEOTIDE SEQUENCE [LARGE SCALE GENOMIC DNA]</scope>
    <source>
        <strain evidence="1 2">PAMC 27485</strain>
    </source>
</reference>
<evidence type="ECO:0000313" key="2">
    <source>
        <dbReference type="Proteomes" id="UP000071561"/>
    </source>
</evidence>
<dbReference type="RefSeq" id="WP_157287657.1">
    <property type="nucleotide sequence ID" value="NZ_CP014504.1"/>
</dbReference>